<evidence type="ECO:0000313" key="2">
    <source>
        <dbReference type="EMBL" id="KAF9587256.1"/>
    </source>
</evidence>
<dbReference type="EMBL" id="JADFTS010000012">
    <property type="protein sequence ID" value="KAF9587256.1"/>
    <property type="molecule type" value="Genomic_DNA"/>
</dbReference>
<keyword evidence="1" id="KW-0812">Transmembrane</keyword>
<evidence type="ECO:0000256" key="1">
    <source>
        <dbReference type="SAM" id="Phobius"/>
    </source>
</evidence>
<comment type="caution">
    <text evidence="2">The sequence shown here is derived from an EMBL/GenBank/DDBJ whole genome shotgun (WGS) entry which is preliminary data.</text>
</comment>
<proteinExistence type="predicted"/>
<keyword evidence="3" id="KW-1185">Reference proteome</keyword>
<organism evidence="2 3">
    <name type="scientific">Coptis chinensis</name>
    <dbReference type="NCBI Taxonomy" id="261450"/>
    <lineage>
        <taxon>Eukaryota</taxon>
        <taxon>Viridiplantae</taxon>
        <taxon>Streptophyta</taxon>
        <taxon>Embryophyta</taxon>
        <taxon>Tracheophyta</taxon>
        <taxon>Spermatophyta</taxon>
        <taxon>Magnoliopsida</taxon>
        <taxon>Ranunculales</taxon>
        <taxon>Ranunculaceae</taxon>
        <taxon>Coptidoideae</taxon>
        <taxon>Coptis</taxon>
    </lineage>
</organism>
<evidence type="ECO:0000313" key="3">
    <source>
        <dbReference type="Proteomes" id="UP000631114"/>
    </source>
</evidence>
<keyword evidence="1" id="KW-1133">Transmembrane helix</keyword>
<dbReference type="AlphaFoldDB" id="A0A835GUZ4"/>
<keyword evidence="1" id="KW-0472">Membrane</keyword>
<dbReference type="Proteomes" id="UP000631114">
    <property type="component" value="Unassembled WGS sequence"/>
</dbReference>
<name>A0A835GUZ4_9MAGN</name>
<accession>A0A835GUZ4</accession>
<sequence>MIDVGGAKMRRFSFYSSFYLSIYIHVLCRFPLTYHVAKCCGTSNRVCSLLLVYITFI</sequence>
<gene>
    <name evidence="2" type="ORF">IFM89_039503</name>
</gene>
<feature type="transmembrane region" description="Helical" evidence="1">
    <location>
        <begin position="12"/>
        <end position="32"/>
    </location>
</feature>
<protein>
    <submittedName>
        <fullName evidence="2">Uncharacterized protein</fullName>
    </submittedName>
</protein>
<reference evidence="2 3" key="1">
    <citation type="submission" date="2020-10" db="EMBL/GenBank/DDBJ databases">
        <title>The Coptis chinensis genome and diversification of protoberbering-type alkaloids.</title>
        <authorList>
            <person name="Wang B."/>
            <person name="Shu S."/>
            <person name="Song C."/>
            <person name="Liu Y."/>
        </authorList>
    </citation>
    <scope>NUCLEOTIDE SEQUENCE [LARGE SCALE GENOMIC DNA]</scope>
    <source>
        <strain evidence="2">HL-2020</strain>
        <tissue evidence="2">Leaf</tissue>
    </source>
</reference>